<proteinExistence type="predicted"/>
<keyword evidence="2" id="KW-1185">Reference proteome</keyword>
<comment type="caution">
    <text evidence="1">The sequence shown here is derived from an EMBL/GenBank/DDBJ whole genome shotgun (WGS) entry which is preliminary data.</text>
</comment>
<reference evidence="1 2" key="1">
    <citation type="submission" date="2019-10" db="EMBL/GenBank/DDBJ databases">
        <title>Assembly and Annotation for the nematode Trichostrongylus colubriformis.</title>
        <authorList>
            <person name="Martin J."/>
        </authorList>
    </citation>
    <scope>NUCLEOTIDE SEQUENCE [LARGE SCALE GENOMIC DNA]</scope>
    <source>
        <strain evidence="1">G859</strain>
        <tissue evidence="1">Whole worm</tissue>
    </source>
</reference>
<evidence type="ECO:0000313" key="2">
    <source>
        <dbReference type="Proteomes" id="UP001331761"/>
    </source>
</evidence>
<organism evidence="1 2">
    <name type="scientific">Trichostrongylus colubriformis</name>
    <name type="common">Black scour worm</name>
    <dbReference type="NCBI Taxonomy" id="6319"/>
    <lineage>
        <taxon>Eukaryota</taxon>
        <taxon>Metazoa</taxon>
        <taxon>Ecdysozoa</taxon>
        <taxon>Nematoda</taxon>
        <taxon>Chromadorea</taxon>
        <taxon>Rhabditida</taxon>
        <taxon>Rhabditina</taxon>
        <taxon>Rhabditomorpha</taxon>
        <taxon>Strongyloidea</taxon>
        <taxon>Trichostrongylidae</taxon>
        <taxon>Trichostrongylus</taxon>
    </lineage>
</organism>
<dbReference type="AlphaFoldDB" id="A0AAN8FV35"/>
<dbReference type="Proteomes" id="UP001331761">
    <property type="component" value="Unassembled WGS sequence"/>
</dbReference>
<evidence type="ECO:0000313" key="1">
    <source>
        <dbReference type="EMBL" id="KAK5970793.1"/>
    </source>
</evidence>
<dbReference type="EMBL" id="WIXE01018583">
    <property type="protein sequence ID" value="KAK5970793.1"/>
    <property type="molecule type" value="Genomic_DNA"/>
</dbReference>
<protein>
    <submittedName>
        <fullName evidence="1">Uncharacterized protein</fullName>
    </submittedName>
</protein>
<name>A0AAN8FV35_TRICO</name>
<sequence>MMHFRIGRIGRLSSSFLGRVTSFVRRPSEVQLTNAIELAARLGRPLSDVRPEVFSEASREVRDTD</sequence>
<gene>
    <name evidence="1" type="ORF">GCK32_022045</name>
</gene>
<accession>A0AAN8FV35</accession>